<organism evidence="1 3">
    <name type="scientific">Oryza sativa subsp. japonica</name>
    <name type="common">Rice</name>
    <dbReference type="NCBI Taxonomy" id="39947"/>
    <lineage>
        <taxon>Eukaryota</taxon>
        <taxon>Viridiplantae</taxon>
        <taxon>Streptophyta</taxon>
        <taxon>Embryophyta</taxon>
        <taxon>Tracheophyta</taxon>
        <taxon>Spermatophyta</taxon>
        <taxon>Magnoliopsida</taxon>
        <taxon>Liliopsida</taxon>
        <taxon>Poales</taxon>
        <taxon>Poaceae</taxon>
        <taxon>BOP clade</taxon>
        <taxon>Oryzoideae</taxon>
        <taxon>Oryzeae</taxon>
        <taxon>Oryzinae</taxon>
        <taxon>Oryza</taxon>
        <taxon>Oryza sativa</taxon>
    </lineage>
</organism>
<reference evidence="3" key="4">
    <citation type="journal article" date="2008" name="Nucleic Acids Res.">
        <title>The rice annotation project database (RAP-DB): 2008 update.</title>
        <authorList>
            <consortium name="The rice annotation project (RAP)"/>
        </authorList>
    </citation>
    <scope>GENOME REANNOTATION</scope>
    <source>
        <strain evidence="3">cv. Nipponbare</strain>
    </source>
</reference>
<reference evidence="1" key="1">
    <citation type="submission" date="2001-08" db="EMBL/GenBank/DDBJ databases">
        <title>Oryza sativa nipponbare(GA3) genomic DNA, chromosome 7, BAC clone:OJ1047_C01.</title>
        <authorList>
            <person name="Sasaki T."/>
            <person name="Matsumoto T."/>
            <person name="Yamamoto K."/>
        </authorList>
    </citation>
    <scope>NUCLEOTIDE SEQUENCE</scope>
</reference>
<dbReference type="AlphaFoldDB" id="Q6ZIP4"/>
<dbReference type="Proteomes" id="UP000000763">
    <property type="component" value="Chromosome 7"/>
</dbReference>
<proteinExistence type="predicted"/>
<evidence type="ECO:0000313" key="2">
    <source>
        <dbReference type="EMBL" id="BAD30929.1"/>
    </source>
</evidence>
<dbReference type="EMBL" id="AP003985">
    <property type="protein sequence ID" value="BAC83259.1"/>
    <property type="molecule type" value="Genomic_DNA"/>
</dbReference>
<dbReference type="EMBL" id="AP005149">
    <property type="protein sequence ID" value="BAD30929.1"/>
    <property type="molecule type" value="Genomic_DNA"/>
</dbReference>
<name>Q6ZIP4_ORYSJ</name>
<accession>Q6ZIP4</accession>
<evidence type="ECO:0000313" key="3">
    <source>
        <dbReference type="Proteomes" id="UP000000763"/>
    </source>
</evidence>
<sequence>MGKIPKGGLLRHAYYHIGPGQRTVIEHTIVPFLPNGTRTKGHDRVESITMLLRNVELARAVPLVEGNIVREEAM</sequence>
<reference evidence="3" key="3">
    <citation type="journal article" date="2005" name="Nature">
        <title>The map-based sequence of the rice genome.</title>
        <authorList>
            <consortium name="International rice genome sequencing project (IRGSP)"/>
            <person name="Matsumoto T."/>
            <person name="Wu J."/>
            <person name="Kanamori H."/>
            <person name="Katayose Y."/>
            <person name="Fujisawa M."/>
            <person name="Namiki N."/>
            <person name="Mizuno H."/>
            <person name="Yamamoto K."/>
            <person name="Antonio B.A."/>
            <person name="Baba T."/>
            <person name="Sakata K."/>
            <person name="Nagamura Y."/>
            <person name="Aoki H."/>
            <person name="Arikawa K."/>
            <person name="Arita K."/>
            <person name="Bito T."/>
            <person name="Chiden Y."/>
            <person name="Fujitsuka N."/>
            <person name="Fukunaka R."/>
            <person name="Hamada M."/>
            <person name="Harada C."/>
            <person name="Hayashi A."/>
            <person name="Hijishita S."/>
            <person name="Honda M."/>
            <person name="Hosokawa S."/>
            <person name="Ichikawa Y."/>
            <person name="Idonuma A."/>
            <person name="Iijima M."/>
            <person name="Ikeda M."/>
            <person name="Ikeno M."/>
            <person name="Ito K."/>
            <person name="Ito S."/>
            <person name="Ito T."/>
            <person name="Ito Y."/>
            <person name="Ito Y."/>
            <person name="Iwabuchi A."/>
            <person name="Kamiya K."/>
            <person name="Karasawa W."/>
            <person name="Kurita K."/>
            <person name="Katagiri S."/>
            <person name="Kikuta A."/>
            <person name="Kobayashi H."/>
            <person name="Kobayashi N."/>
            <person name="Machita K."/>
            <person name="Maehara T."/>
            <person name="Masukawa M."/>
            <person name="Mizubayashi T."/>
            <person name="Mukai Y."/>
            <person name="Nagasaki H."/>
            <person name="Nagata Y."/>
            <person name="Naito S."/>
            <person name="Nakashima M."/>
            <person name="Nakama Y."/>
            <person name="Nakamichi Y."/>
            <person name="Nakamura M."/>
            <person name="Meguro A."/>
            <person name="Negishi M."/>
            <person name="Ohta I."/>
            <person name="Ohta T."/>
            <person name="Okamoto M."/>
            <person name="Ono N."/>
            <person name="Saji S."/>
            <person name="Sakaguchi M."/>
            <person name="Sakai K."/>
            <person name="Shibata M."/>
            <person name="Shimokawa T."/>
            <person name="Song J."/>
            <person name="Takazaki Y."/>
            <person name="Terasawa K."/>
            <person name="Tsugane M."/>
            <person name="Tsuji K."/>
            <person name="Ueda S."/>
            <person name="Waki K."/>
            <person name="Yamagata H."/>
            <person name="Yamamoto M."/>
            <person name="Yamamoto S."/>
            <person name="Yamane H."/>
            <person name="Yoshiki S."/>
            <person name="Yoshihara R."/>
            <person name="Yukawa K."/>
            <person name="Zhong H."/>
            <person name="Yano M."/>
            <person name="Yuan Q."/>
            <person name="Ouyang S."/>
            <person name="Liu J."/>
            <person name="Jones K.M."/>
            <person name="Gansberger K."/>
            <person name="Moffat K."/>
            <person name="Hill J."/>
            <person name="Bera J."/>
            <person name="Fadrosh D."/>
            <person name="Jin S."/>
            <person name="Johri S."/>
            <person name="Kim M."/>
            <person name="Overton L."/>
            <person name="Reardon M."/>
            <person name="Tsitrin T."/>
            <person name="Vuong H."/>
            <person name="Weaver B."/>
            <person name="Ciecko A."/>
            <person name="Tallon L."/>
            <person name="Jackson J."/>
            <person name="Pai G."/>
            <person name="Aken S.V."/>
            <person name="Utterback T."/>
            <person name="Reidmuller S."/>
            <person name="Feldblyum T."/>
            <person name="Hsiao J."/>
            <person name="Zismann V."/>
            <person name="Iobst S."/>
            <person name="de Vazeille A.R."/>
            <person name="Buell C.R."/>
            <person name="Ying K."/>
            <person name="Li Y."/>
            <person name="Lu T."/>
            <person name="Huang Y."/>
            <person name="Zhao Q."/>
            <person name="Feng Q."/>
            <person name="Zhang L."/>
            <person name="Zhu J."/>
            <person name="Weng Q."/>
            <person name="Mu J."/>
            <person name="Lu Y."/>
            <person name="Fan D."/>
            <person name="Liu Y."/>
            <person name="Guan J."/>
            <person name="Zhang Y."/>
            <person name="Yu S."/>
            <person name="Liu X."/>
            <person name="Zhang Y."/>
            <person name="Hong G."/>
            <person name="Han B."/>
            <person name="Choisne N."/>
            <person name="Demange N."/>
            <person name="Orjeda G."/>
            <person name="Samain S."/>
            <person name="Cattolico L."/>
            <person name="Pelletier E."/>
            <person name="Couloux A."/>
            <person name="Segurens B."/>
            <person name="Wincker P."/>
            <person name="D'Hont A."/>
            <person name="Scarpelli C."/>
            <person name="Weissenbach J."/>
            <person name="Salanoubat M."/>
            <person name="Quetier F."/>
            <person name="Yu Y."/>
            <person name="Kim H.R."/>
            <person name="Rambo T."/>
            <person name="Currie J."/>
            <person name="Collura K."/>
            <person name="Luo M."/>
            <person name="Yang T."/>
            <person name="Ammiraju J.S.S."/>
            <person name="Engler F."/>
            <person name="Soderlund C."/>
            <person name="Wing R.A."/>
            <person name="Palmer L.E."/>
            <person name="de la Bastide M."/>
            <person name="Spiegel L."/>
            <person name="Nascimento L."/>
            <person name="Zutavern T."/>
            <person name="O'Shaughnessy A."/>
            <person name="Dike S."/>
            <person name="Dedhia N."/>
            <person name="Preston R."/>
            <person name="Balija V."/>
            <person name="McCombie W.R."/>
            <person name="Chow T."/>
            <person name="Chen H."/>
            <person name="Chung M."/>
            <person name="Chen C."/>
            <person name="Shaw J."/>
            <person name="Wu H."/>
            <person name="Hsiao K."/>
            <person name="Chao Y."/>
            <person name="Chu M."/>
            <person name="Cheng C."/>
            <person name="Hour A."/>
            <person name="Lee P."/>
            <person name="Lin S."/>
            <person name="Lin Y."/>
            <person name="Liou J."/>
            <person name="Liu S."/>
            <person name="Hsing Y."/>
            <person name="Raghuvanshi S."/>
            <person name="Mohanty A."/>
            <person name="Bharti A.K."/>
            <person name="Gaur A."/>
            <person name="Gupta V."/>
            <person name="Kumar D."/>
            <person name="Ravi V."/>
            <person name="Vij S."/>
            <person name="Kapur A."/>
            <person name="Khurana P."/>
            <person name="Khurana P."/>
            <person name="Khurana J.P."/>
            <person name="Tyagi A.K."/>
            <person name="Gaikwad K."/>
            <person name="Singh A."/>
            <person name="Dalal V."/>
            <person name="Srivastava S."/>
            <person name="Dixit A."/>
            <person name="Pal A.K."/>
            <person name="Ghazi I.A."/>
            <person name="Yadav M."/>
            <person name="Pandit A."/>
            <person name="Bhargava A."/>
            <person name="Sureshbabu K."/>
            <person name="Batra K."/>
            <person name="Sharma T.R."/>
            <person name="Mohapatra T."/>
            <person name="Singh N.K."/>
            <person name="Messing J."/>
            <person name="Nelson A.B."/>
            <person name="Fuks G."/>
            <person name="Kavchok S."/>
            <person name="Keizer G."/>
            <person name="Linton E."/>
            <person name="Llaca V."/>
            <person name="Song R."/>
            <person name="Tanyolac B."/>
            <person name="Young S."/>
            <person name="Ho-Il K."/>
            <person name="Hahn J.H."/>
            <person name="Sangsakoo G."/>
            <person name="Vanavichit A."/>
            <person name="de Mattos Luiz.A.T."/>
            <person name="Zimmer P.D."/>
            <person name="Malone G."/>
            <person name="Dellagostin O."/>
            <person name="de Oliveira A.C."/>
            <person name="Bevan M."/>
            <person name="Bancroft I."/>
            <person name="Minx P."/>
            <person name="Cordum H."/>
            <person name="Wilson R."/>
            <person name="Cheng Z."/>
            <person name="Jin W."/>
            <person name="Jiang J."/>
            <person name="Leong S.A."/>
            <person name="Iwama H."/>
            <person name="Gojobori T."/>
            <person name="Itoh T."/>
            <person name="Niimura Y."/>
            <person name="Fujii Y."/>
            <person name="Habara T."/>
            <person name="Sakai H."/>
            <person name="Sato Y."/>
            <person name="Wilson G."/>
            <person name="Kumar K."/>
            <person name="McCouch S."/>
            <person name="Juretic N."/>
            <person name="Hoen D."/>
            <person name="Wright S."/>
            <person name="Bruskiewich R."/>
            <person name="Bureau T."/>
            <person name="Miyao A."/>
            <person name="Hirochika H."/>
            <person name="Nishikawa T."/>
            <person name="Kadowaki K."/>
            <person name="Sugiura M."/>
            <person name="Burr B."/>
            <person name="Sasaki T."/>
        </authorList>
    </citation>
    <scope>NUCLEOTIDE SEQUENCE [LARGE SCALE GENOMIC DNA]</scope>
    <source>
        <strain evidence="3">cv. Nipponbare</strain>
    </source>
</reference>
<reference evidence="2" key="2">
    <citation type="submission" date="2002-05" db="EMBL/GenBank/DDBJ databases">
        <title>Oryza sativa nipponbare(GA3) genomic DNA, chromosome 7, BAC clone:OSJNBb0005G07.</title>
        <authorList>
            <person name="Sasaki T."/>
            <person name="Matsumoto T."/>
            <person name="Katayose Y."/>
        </authorList>
    </citation>
    <scope>NUCLEOTIDE SEQUENCE</scope>
</reference>
<gene>
    <name evidence="1" type="ORF">OJ1047_C01.18</name>
    <name evidence="2" type="ORF">OSJNBb0005G07.112</name>
</gene>
<evidence type="ECO:0000313" key="1">
    <source>
        <dbReference type="EMBL" id="BAC83259.1"/>
    </source>
</evidence>
<protein>
    <submittedName>
        <fullName evidence="1">Uncharacterized protein</fullName>
    </submittedName>
</protein>